<name>A0AAV2TFU9_CALDB</name>
<feature type="domain" description="DUF4795" evidence="3">
    <location>
        <begin position="324"/>
        <end position="532"/>
    </location>
</feature>
<feature type="region of interest" description="Disordered" evidence="2">
    <location>
        <begin position="628"/>
        <end position="651"/>
    </location>
</feature>
<evidence type="ECO:0000313" key="4">
    <source>
        <dbReference type="EMBL" id="CAL5135330.1"/>
    </source>
</evidence>
<reference evidence="4" key="1">
    <citation type="submission" date="2024-06" db="EMBL/GenBank/DDBJ databases">
        <authorList>
            <person name="Liu X."/>
            <person name="Lenzi L."/>
            <person name="Haldenby T S."/>
            <person name="Uol C."/>
        </authorList>
    </citation>
    <scope>NUCLEOTIDE SEQUENCE</scope>
</reference>
<evidence type="ECO:0000256" key="1">
    <source>
        <dbReference type="SAM" id="Coils"/>
    </source>
</evidence>
<gene>
    <name evidence="4" type="ORF">CDAUBV1_LOCUS9488</name>
</gene>
<dbReference type="InterPro" id="IPR032013">
    <property type="entry name" value="DUF4795"/>
</dbReference>
<proteinExistence type="predicted"/>
<evidence type="ECO:0000313" key="5">
    <source>
        <dbReference type="Proteomes" id="UP001497525"/>
    </source>
</evidence>
<comment type="caution">
    <text evidence="4">The sequence shown here is derived from an EMBL/GenBank/DDBJ whole genome shotgun (WGS) entry which is preliminary data.</text>
</comment>
<dbReference type="Pfam" id="PF16043">
    <property type="entry name" value="DUF4795"/>
    <property type="match status" value="1"/>
</dbReference>
<evidence type="ECO:0000256" key="2">
    <source>
        <dbReference type="SAM" id="MobiDB-lite"/>
    </source>
</evidence>
<dbReference type="EMBL" id="CAXLJL010000256">
    <property type="protein sequence ID" value="CAL5135330.1"/>
    <property type="molecule type" value="Genomic_DNA"/>
</dbReference>
<feature type="coiled-coil region" evidence="1">
    <location>
        <begin position="130"/>
        <end position="194"/>
    </location>
</feature>
<dbReference type="AlphaFoldDB" id="A0AAV2TFU9"/>
<sequence>MADVTERCTAVRFADLLDSAIDHREPSRVNFSLLYALLSNFLKHFNAEEVKVPINAGNETGKTHENTVNLFGFDRNRNYEDRLKKVESQLDALNALPDNREVLEKALEPPEKGTRVIAQLWQAVHTRKRIDAAEEGLSKLSSLVDDLLSEIRRLTEENNQLTEAMKHAQEGASLKGLMTRLEEKLCKLEEWQNNTTDLLKDVVHLDALRGLVFWHSLGAAIRGINQITTASSGFIEEVGGSKIIQKLPDEFVQCPDPDLSSTLKKLGDMALAFDGVIKRTEKLEESLKLKADRSDLQGLGVPPELLERISSLEVIVKELAKEREKNTKLIKALQDGLAILKEQISRISNAVTSTQSELKHVRELIDEVRQFAEDLDGRKADGVYVDSELLKKADKDETEDYMKRHEYKEANEELHKLIEDLFTKILSTETDLRALVSSLENGLDGKLDREEFEQLRNWLEKRFKALASKMRSINCISPDGPISDDAAGLRRGLMQHYHCISCDRPLQVAGSPDTATFLSERGFPSSKSSRPYTTYELDGFRQHYQGSSCGFYDVYGIPRRCGGVHTTTTPFRRVNRGNTDRSPTFDDEAARTTPFLSPRDEVKLRGYDGQIYRGRMMMQDMQLEGLENVNSERSPRSTRDDGGIKLPPLPKPTKSYGILQVSFQFSTENSQILKKANIMGVIKSSLQKNTIEESDSRRSPSPTRSGRKVQLVPPRSKSPECLAMTASGYAVVTLPSAVESGVGEERSKLLPGANKRKRTVGDLACEVTGQHPHGGTVENALGSEVNYSFQPEVVQNEQCDVKEEESDNE</sequence>
<dbReference type="PANTHER" id="PTHR47080:SF2">
    <property type="entry name" value="GLUTAMINE-RICH PROTEIN 2"/>
    <property type="match status" value="1"/>
</dbReference>
<dbReference type="Proteomes" id="UP001497525">
    <property type="component" value="Unassembled WGS sequence"/>
</dbReference>
<feature type="region of interest" description="Disordered" evidence="2">
    <location>
        <begin position="688"/>
        <end position="719"/>
    </location>
</feature>
<feature type="compositionally biased region" description="Polar residues" evidence="2">
    <location>
        <begin position="572"/>
        <end position="582"/>
    </location>
</feature>
<accession>A0AAV2TFU9</accession>
<dbReference type="PANTHER" id="PTHR47080">
    <property type="entry name" value="CHROMOSOME 16 OPEN READING FRAME 96"/>
    <property type="match status" value="1"/>
</dbReference>
<organism evidence="4 5">
    <name type="scientific">Calicophoron daubneyi</name>
    <name type="common">Rumen fluke</name>
    <name type="synonym">Paramphistomum daubneyi</name>
    <dbReference type="NCBI Taxonomy" id="300641"/>
    <lineage>
        <taxon>Eukaryota</taxon>
        <taxon>Metazoa</taxon>
        <taxon>Spiralia</taxon>
        <taxon>Lophotrochozoa</taxon>
        <taxon>Platyhelminthes</taxon>
        <taxon>Trematoda</taxon>
        <taxon>Digenea</taxon>
        <taxon>Plagiorchiida</taxon>
        <taxon>Pronocephalata</taxon>
        <taxon>Paramphistomoidea</taxon>
        <taxon>Paramphistomidae</taxon>
        <taxon>Calicophoron</taxon>
    </lineage>
</organism>
<protein>
    <recommendedName>
        <fullName evidence="3">DUF4795 domain-containing protein</fullName>
    </recommendedName>
</protein>
<evidence type="ECO:0000259" key="3">
    <source>
        <dbReference type="Pfam" id="PF16043"/>
    </source>
</evidence>
<feature type="region of interest" description="Disordered" evidence="2">
    <location>
        <begin position="572"/>
        <end position="591"/>
    </location>
</feature>
<keyword evidence="1" id="KW-0175">Coiled coil</keyword>
<feature type="compositionally biased region" description="Basic and acidic residues" evidence="2">
    <location>
        <begin position="633"/>
        <end position="643"/>
    </location>
</feature>